<keyword evidence="1 3" id="KW-0547">Nucleotide-binding</keyword>
<dbReference type="InterPro" id="IPR011009">
    <property type="entry name" value="Kinase-like_dom_sf"/>
</dbReference>
<sequence length="351" mass="39364">MASADLVGGLSALHQPTHKGAVDISRPEGCFVGNLGRYVQTGVLGQGTFGTVIRATDSETDPPTDVAIKLLPRGNFIKNFKTYVKREILHQSSLKHPFIVSLREVFLTPTHLAIAMEFAQGGDLFRYVLRHQPICRLSEPKAKWIFQQLIIGLDYCHQRGVANRDLKLENLLLDRDGCDGTRPLLKICDFGYSKHEMNSSAKTGVGTPIYMAPEIIYGSNRYDAKMADIWSCGIILYAMLFGRYPFNARERDYAKKIVRAQYVVPEDIPVSSECVDLLTRVLVADPNARLSMEDIKMHAWFIQDLPQDALDMNDFYLQVPQYLDMYAEGVESLVEQAQYVGQSGESSMASL</sequence>
<keyword evidence="2 3" id="KW-0067">ATP-binding</keyword>
<evidence type="ECO:0000259" key="4">
    <source>
        <dbReference type="PROSITE" id="PS50011"/>
    </source>
</evidence>
<dbReference type="PANTHER" id="PTHR24346">
    <property type="entry name" value="MAP/MICROTUBULE AFFINITY-REGULATING KINASE"/>
    <property type="match status" value="1"/>
</dbReference>
<comment type="caution">
    <text evidence="5">The sequence shown here is derived from an EMBL/GenBank/DDBJ whole genome shotgun (WGS) entry which is preliminary data.</text>
</comment>
<protein>
    <recommendedName>
        <fullName evidence="4">Protein kinase domain-containing protein</fullName>
    </recommendedName>
</protein>
<dbReference type="CDD" id="cd14003">
    <property type="entry name" value="STKc_AMPK-like"/>
    <property type="match status" value="1"/>
</dbReference>
<reference evidence="5 6" key="1">
    <citation type="journal article" date="2024" name="Nat. Commun.">
        <title>Phylogenomics reveals the evolutionary origins of lichenization in chlorophyte algae.</title>
        <authorList>
            <person name="Puginier C."/>
            <person name="Libourel C."/>
            <person name="Otte J."/>
            <person name="Skaloud P."/>
            <person name="Haon M."/>
            <person name="Grisel S."/>
            <person name="Petersen M."/>
            <person name="Berrin J.G."/>
            <person name="Delaux P.M."/>
            <person name="Dal Grande F."/>
            <person name="Keller J."/>
        </authorList>
    </citation>
    <scope>NUCLEOTIDE SEQUENCE [LARGE SCALE GENOMIC DNA]</scope>
    <source>
        <strain evidence="5 6">SAG 216-7</strain>
    </source>
</reference>
<name>A0ABR2YUZ9_9CHLO</name>
<dbReference type="SUPFAM" id="SSF56112">
    <property type="entry name" value="Protein kinase-like (PK-like)"/>
    <property type="match status" value="1"/>
</dbReference>
<evidence type="ECO:0000313" key="5">
    <source>
        <dbReference type="EMBL" id="KAK9915501.1"/>
    </source>
</evidence>
<keyword evidence="6" id="KW-1185">Reference proteome</keyword>
<evidence type="ECO:0000256" key="3">
    <source>
        <dbReference type="PROSITE-ProRule" id="PRU10141"/>
    </source>
</evidence>
<gene>
    <name evidence="5" type="ORF">WJX75_000010</name>
</gene>
<dbReference type="Proteomes" id="UP001491310">
    <property type="component" value="Unassembled WGS sequence"/>
</dbReference>
<dbReference type="Pfam" id="PF00069">
    <property type="entry name" value="Pkinase"/>
    <property type="match status" value="1"/>
</dbReference>
<proteinExistence type="predicted"/>
<dbReference type="PROSITE" id="PS50011">
    <property type="entry name" value="PROTEIN_KINASE_DOM"/>
    <property type="match status" value="1"/>
</dbReference>
<evidence type="ECO:0000256" key="1">
    <source>
        <dbReference type="ARBA" id="ARBA00022741"/>
    </source>
</evidence>
<dbReference type="InterPro" id="IPR017441">
    <property type="entry name" value="Protein_kinase_ATP_BS"/>
</dbReference>
<accession>A0ABR2YUZ9</accession>
<dbReference type="Gene3D" id="1.10.510.10">
    <property type="entry name" value="Transferase(Phosphotransferase) domain 1"/>
    <property type="match status" value="1"/>
</dbReference>
<organism evidence="5 6">
    <name type="scientific">Coccomyxa subellipsoidea</name>
    <dbReference type="NCBI Taxonomy" id="248742"/>
    <lineage>
        <taxon>Eukaryota</taxon>
        <taxon>Viridiplantae</taxon>
        <taxon>Chlorophyta</taxon>
        <taxon>core chlorophytes</taxon>
        <taxon>Trebouxiophyceae</taxon>
        <taxon>Trebouxiophyceae incertae sedis</taxon>
        <taxon>Coccomyxaceae</taxon>
        <taxon>Coccomyxa</taxon>
    </lineage>
</organism>
<dbReference type="SMART" id="SM00220">
    <property type="entry name" value="S_TKc"/>
    <property type="match status" value="1"/>
</dbReference>
<dbReference type="InterPro" id="IPR000719">
    <property type="entry name" value="Prot_kinase_dom"/>
</dbReference>
<feature type="binding site" evidence="3">
    <location>
        <position position="69"/>
    </location>
    <ligand>
        <name>ATP</name>
        <dbReference type="ChEBI" id="CHEBI:30616"/>
    </ligand>
</feature>
<dbReference type="EMBL" id="JALJOT010000004">
    <property type="protein sequence ID" value="KAK9915501.1"/>
    <property type="molecule type" value="Genomic_DNA"/>
</dbReference>
<dbReference type="PROSITE" id="PS00107">
    <property type="entry name" value="PROTEIN_KINASE_ATP"/>
    <property type="match status" value="1"/>
</dbReference>
<evidence type="ECO:0000313" key="6">
    <source>
        <dbReference type="Proteomes" id="UP001491310"/>
    </source>
</evidence>
<feature type="domain" description="Protein kinase" evidence="4">
    <location>
        <begin position="38"/>
        <end position="301"/>
    </location>
</feature>
<evidence type="ECO:0000256" key="2">
    <source>
        <dbReference type="ARBA" id="ARBA00022840"/>
    </source>
</evidence>
<dbReference type="PANTHER" id="PTHR24346:SF92">
    <property type="entry name" value="SNF1-RELATED PROTEIN KINASE 2.6"/>
    <property type="match status" value="1"/>
</dbReference>